<reference evidence="6" key="1">
    <citation type="journal article" date="2020" name="mSystems">
        <title>Genome- and Community-Level Interaction Insights into Carbon Utilization and Element Cycling Functions of Hydrothermarchaeota in Hydrothermal Sediment.</title>
        <authorList>
            <person name="Zhou Z."/>
            <person name="Liu Y."/>
            <person name="Xu W."/>
            <person name="Pan J."/>
            <person name="Luo Z.H."/>
            <person name="Li M."/>
        </authorList>
    </citation>
    <scope>NUCLEOTIDE SEQUENCE [LARGE SCALE GENOMIC DNA]</scope>
    <source>
        <strain evidence="6">HyVt-74</strain>
    </source>
</reference>
<dbReference type="PROSITE" id="PS51918">
    <property type="entry name" value="RADICAL_SAM"/>
    <property type="match status" value="1"/>
</dbReference>
<dbReference type="GO" id="GO:0046872">
    <property type="term" value="F:metal ion binding"/>
    <property type="evidence" value="ECO:0007669"/>
    <property type="project" value="UniProtKB-KW"/>
</dbReference>
<dbReference type="GO" id="GO:0051536">
    <property type="term" value="F:iron-sulfur cluster binding"/>
    <property type="evidence" value="ECO:0007669"/>
    <property type="project" value="UniProtKB-KW"/>
</dbReference>
<dbReference type="EMBL" id="DRTB01000121">
    <property type="protein sequence ID" value="HHE04752.1"/>
    <property type="molecule type" value="Genomic_DNA"/>
</dbReference>
<name>A0A7C5HEB7_UNCW3</name>
<keyword evidence="2" id="KW-0479">Metal-binding</keyword>
<dbReference type="PANTHER" id="PTHR43524:SF1">
    <property type="entry name" value="RADICAL SAM SUPERFAMILY PROTEIN"/>
    <property type="match status" value="1"/>
</dbReference>
<dbReference type="SMART" id="SM00729">
    <property type="entry name" value="Elp3"/>
    <property type="match status" value="1"/>
</dbReference>
<sequence length="457" mass="53097">MVSEVLSGLLVKILESKGKTRDFVLREFDKKLFRAIVENNPKRRPRRVQEYKYFMLMSMLWSVLRNIDRGIISHEYLKRAVQTLVNGALLGNKEQEDANRKFKEQYGTAPPAFVVISPTMACNLHCKGCYAASHSGARFNLSYSIVKRILQEIHDFWGARFAVISGGEPMMYKSDGKTILDIFNEFSDMFFLMYTNGTLIDEEKARRMAALGNITPAISVEGYEKETDERRGKGVYKKVLQAFENLRKYGVPFGVSITATRHNAELLIEPEFYDFYFDEQGISYMWIFQYMPIGRGIDTQLMPTPEQRLKMLERWEVCLKEERRFVADFWNSGIVSDGCIAYGRPGGYLYIDWNGNIMPCVFVPYYVDNIKEIFAAGKTINDALFSEFFKKGREWQLRYGYEYGAQPGNWFMPCSIRDHYDNFKRHIASMVKPEDENAKVALEDPSYHKAMVEYDEK</sequence>
<protein>
    <submittedName>
        <fullName evidence="6">Radical SAM protein</fullName>
    </submittedName>
</protein>
<comment type="caution">
    <text evidence="6">The sequence shown here is derived from an EMBL/GenBank/DDBJ whole genome shotgun (WGS) entry which is preliminary data.</text>
</comment>
<evidence type="ECO:0000256" key="4">
    <source>
        <dbReference type="ARBA" id="ARBA00023014"/>
    </source>
</evidence>
<keyword evidence="1" id="KW-0949">S-adenosyl-L-methionine</keyword>
<dbReference type="InterPro" id="IPR007197">
    <property type="entry name" value="rSAM"/>
</dbReference>
<evidence type="ECO:0000259" key="5">
    <source>
        <dbReference type="PROSITE" id="PS51918"/>
    </source>
</evidence>
<dbReference type="InterPro" id="IPR058240">
    <property type="entry name" value="rSAM_sf"/>
</dbReference>
<dbReference type="Gene3D" id="3.20.20.70">
    <property type="entry name" value="Aldolase class I"/>
    <property type="match status" value="1"/>
</dbReference>
<evidence type="ECO:0000256" key="3">
    <source>
        <dbReference type="ARBA" id="ARBA00023004"/>
    </source>
</evidence>
<organism evidence="6">
    <name type="scientific">candidate division WOR-3 bacterium</name>
    <dbReference type="NCBI Taxonomy" id="2052148"/>
    <lineage>
        <taxon>Bacteria</taxon>
        <taxon>Bacteria division WOR-3</taxon>
    </lineage>
</organism>
<proteinExistence type="predicted"/>
<evidence type="ECO:0000313" key="6">
    <source>
        <dbReference type="EMBL" id="HHE04752.1"/>
    </source>
</evidence>
<gene>
    <name evidence="6" type="ORF">ENL19_01660</name>
</gene>
<dbReference type="InterPro" id="IPR013785">
    <property type="entry name" value="Aldolase_TIM"/>
</dbReference>
<dbReference type="PANTHER" id="PTHR43524">
    <property type="entry name" value="RADICAL SAM SUPERFAMILY PROTEIN"/>
    <property type="match status" value="1"/>
</dbReference>
<accession>A0A7C5HEB7</accession>
<dbReference type="GO" id="GO:0003824">
    <property type="term" value="F:catalytic activity"/>
    <property type="evidence" value="ECO:0007669"/>
    <property type="project" value="InterPro"/>
</dbReference>
<dbReference type="AlphaFoldDB" id="A0A7C5HEB7"/>
<dbReference type="SFLD" id="SFLDS00029">
    <property type="entry name" value="Radical_SAM"/>
    <property type="match status" value="1"/>
</dbReference>
<keyword evidence="4" id="KW-0411">Iron-sulfur</keyword>
<keyword evidence="3" id="KW-0408">Iron</keyword>
<dbReference type="Proteomes" id="UP000886110">
    <property type="component" value="Unassembled WGS sequence"/>
</dbReference>
<evidence type="ECO:0000256" key="1">
    <source>
        <dbReference type="ARBA" id="ARBA00022691"/>
    </source>
</evidence>
<dbReference type="SUPFAM" id="SSF102114">
    <property type="entry name" value="Radical SAM enzymes"/>
    <property type="match status" value="1"/>
</dbReference>
<dbReference type="Pfam" id="PF04055">
    <property type="entry name" value="Radical_SAM"/>
    <property type="match status" value="1"/>
</dbReference>
<feature type="domain" description="Radical SAM core" evidence="5">
    <location>
        <begin position="106"/>
        <end position="328"/>
    </location>
</feature>
<evidence type="ECO:0000256" key="2">
    <source>
        <dbReference type="ARBA" id="ARBA00022723"/>
    </source>
</evidence>
<feature type="non-terminal residue" evidence="6">
    <location>
        <position position="457"/>
    </location>
</feature>
<dbReference type="InterPro" id="IPR006638">
    <property type="entry name" value="Elp3/MiaA/NifB-like_rSAM"/>
</dbReference>
<dbReference type="CDD" id="cd01335">
    <property type="entry name" value="Radical_SAM"/>
    <property type="match status" value="1"/>
</dbReference>
<dbReference type="SFLD" id="SFLDG01067">
    <property type="entry name" value="SPASM/twitch_domain_containing"/>
    <property type="match status" value="1"/>
</dbReference>